<keyword evidence="2" id="KW-1185">Reference proteome</keyword>
<name>A0A9E7KTP8_9LILI</name>
<protein>
    <submittedName>
        <fullName evidence="1">Uncharacterized protein</fullName>
    </submittedName>
</protein>
<proteinExistence type="predicted"/>
<evidence type="ECO:0000313" key="2">
    <source>
        <dbReference type="Proteomes" id="UP001055439"/>
    </source>
</evidence>
<dbReference type="AlphaFoldDB" id="A0A9E7KTP8"/>
<dbReference type="EMBL" id="CP097510">
    <property type="protein sequence ID" value="URE33668.1"/>
    <property type="molecule type" value="Genomic_DNA"/>
</dbReference>
<organism evidence="1 2">
    <name type="scientific">Musa troglodytarum</name>
    <name type="common">fe'i banana</name>
    <dbReference type="NCBI Taxonomy" id="320322"/>
    <lineage>
        <taxon>Eukaryota</taxon>
        <taxon>Viridiplantae</taxon>
        <taxon>Streptophyta</taxon>
        <taxon>Embryophyta</taxon>
        <taxon>Tracheophyta</taxon>
        <taxon>Spermatophyta</taxon>
        <taxon>Magnoliopsida</taxon>
        <taxon>Liliopsida</taxon>
        <taxon>Zingiberales</taxon>
        <taxon>Musaceae</taxon>
        <taxon>Musa</taxon>
    </lineage>
</organism>
<dbReference type="Proteomes" id="UP001055439">
    <property type="component" value="Chromosome 8"/>
</dbReference>
<accession>A0A9E7KTP8</accession>
<reference evidence="1" key="1">
    <citation type="submission" date="2022-05" db="EMBL/GenBank/DDBJ databases">
        <title>The Musa troglodytarum L. genome provides insights into the mechanism of non-climacteric behaviour and enrichment of carotenoids.</title>
        <authorList>
            <person name="Wang J."/>
        </authorList>
    </citation>
    <scope>NUCLEOTIDE SEQUENCE</scope>
    <source>
        <tissue evidence="1">Leaf</tissue>
    </source>
</reference>
<sequence>MNTNNLWDQLRNWIILVLADEKNITILDSKRASALLHLSLDSCSRYEGLSWDCRPYAPVRLRSVRYRKAATISTAPCKLEILPNLKTLIGCM</sequence>
<gene>
    <name evidence="1" type="ORF">MUK42_37699</name>
</gene>
<evidence type="ECO:0000313" key="1">
    <source>
        <dbReference type="EMBL" id="URE33668.1"/>
    </source>
</evidence>